<feature type="signal peptide" evidence="1">
    <location>
        <begin position="1"/>
        <end position="19"/>
    </location>
</feature>
<reference evidence="2" key="1">
    <citation type="submission" date="2021-06" db="EMBL/GenBank/DDBJ databases">
        <title>Comparative genomics, transcriptomics and evolutionary studies reveal genomic signatures of adaptation to plant cell wall in hemibiotrophic fungi.</title>
        <authorList>
            <consortium name="DOE Joint Genome Institute"/>
            <person name="Baroncelli R."/>
            <person name="Diaz J.F."/>
            <person name="Benocci T."/>
            <person name="Peng M."/>
            <person name="Battaglia E."/>
            <person name="Haridas S."/>
            <person name="Andreopoulos W."/>
            <person name="Labutti K."/>
            <person name="Pangilinan J."/>
            <person name="Floch G.L."/>
            <person name="Makela M.R."/>
            <person name="Henrissat B."/>
            <person name="Grigoriev I.V."/>
            <person name="Crouch J.A."/>
            <person name="De Vries R.P."/>
            <person name="Sukno S.A."/>
            <person name="Thon M.R."/>
        </authorList>
    </citation>
    <scope>NUCLEOTIDE SEQUENCE</scope>
    <source>
        <strain evidence="2">CBS 125086</strain>
    </source>
</reference>
<proteinExistence type="predicted"/>
<organism evidence="2 3">
    <name type="scientific">Colletotrichum navitas</name>
    <dbReference type="NCBI Taxonomy" id="681940"/>
    <lineage>
        <taxon>Eukaryota</taxon>
        <taxon>Fungi</taxon>
        <taxon>Dikarya</taxon>
        <taxon>Ascomycota</taxon>
        <taxon>Pezizomycotina</taxon>
        <taxon>Sordariomycetes</taxon>
        <taxon>Hypocreomycetidae</taxon>
        <taxon>Glomerellales</taxon>
        <taxon>Glomerellaceae</taxon>
        <taxon>Colletotrichum</taxon>
        <taxon>Colletotrichum graminicola species complex</taxon>
    </lineage>
</organism>
<accession>A0AAD8PKU2</accession>
<protein>
    <submittedName>
        <fullName evidence="2">Uncharacterized protein</fullName>
    </submittedName>
</protein>
<dbReference type="RefSeq" id="XP_060407567.1">
    <property type="nucleotide sequence ID" value="XM_060559326.1"/>
</dbReference>
<dbReference type="AlphaFoldDB" id="A0AAD8PKU2"/>
<keyword evidence="3" id="KW-1185">Reference proteome</keyword>
<name>A0AAD8PKU2_9PEZI</name>
<gene>
    <name evidence="2" type="ORF">LY79DRAFT_572149</name>
</gene>
<evidence type="ECO:0000256" key="1">
    <source>
        <dbReference type="SAM" id="SignalP"/>
    </source>
</evidence>
<evidence type="ECO:0000313" key="2">
    <source>
        <dbReference type="EMBL" id="KAK1566397.1"/>
    </source>
</evidence>
<keyword evidence="1" id="KW-0732">Signal</keyword>
<dbReference type="GeneID" id="85443566"/>
<sequence>MPHMLPGFMLAWFVVNSTIAPNLIKDPLVSGIKPLVADGFHGLTGTGTCQRSGLGRRGLIQRSNSNGCTSR</sequence>
<comment type="caution">
    <text evidence="2">The sequence shown here is derived from an EMBL/GenBank/DDBJ whole genome shotgun (WGS) entry which is preliminary data.</text>
</comment>
<feature type="chain" id="PRO_5042013969" evidence="1">
    <location>
        <begin position="20"/>
        <end position="71"/>
    </location>
</feature>
<dbReference type="EMBL" id="JAHLJV010000142">
    <property type="protein sequence ID" value="KAK1566397.1"/>
    <property type="molecule type" value="Genomic_DNA"/>
</dbReference>
<dbReference type="Proteomes" id="UP001230504">
    <property type="component" value="Unassembled WGS sequence"/>
</dbReference>
<evidence type="ECO:0000313" key="3">
    <source>
        <dbReference type="Proteomes" id="UP001230504"/>
    </source>
</evidence>